<gene>
    <name evidence="1" type="ORF">CCMP2556_LOCUS40021</name>
</gene>
<dbReference type="EMBL" id="CAXAMN010023884">
    <property type="protein sequence ID" value="CAK9081871.1"/>
    <property type="molecule type" value="Genomic_DNA"/>
</dbReference>
<dbReference type="Proteomes" id="UP001642484">
    <property type="component" value="Unassembled WGS sequence"/>
</dbReference>
<proteinExistence type="predicted"/>
<accession>A0ABP0Q1F2</accession>
<evidence type="ECO:0000313" key="1">
    <source>
        <dbReference type="EMBL" id="CAK9081871.1"/>
    </source>
</evidence>
<keyword evidence="2" id="KW-1185">Reference proteome</keyword>
<sequence>MPSTSLCDVFVRVYSHVKTEVGGDLVSLAEWLCTQKNGCAVRAWHHRLEGVEGTTGAFRGLQNCGGSSVERGQEGFCSIAQHSWGATCCLFVHQLKPSIEGYRMFQDLTRVRSSPHGLRVDVA</sequence>
<comment type="caution">
    <text evidence="1">The sequence shown here is derived from an EMBL/GenBank/DDBJ whole genome shotgun (WGS) entry which is preliminary data.</text>
</comment>
<protein>
    <submittedName>
        <fullName evidence="1">Uncharacterized protein</fullName>
    </submittedName>
</protein>
<name>A0ABP0Q1F2_9DINO</name>
<reference evidence="1 2" key="1">
    <citation type="submission" date="2024-02" db="EMBL/GenBank/DDBJ databases">
        <authorList>
            <person name="Chen Y."/>
            <person name="Shah S."/>
            <person name="Dougan E. K."/>
            <person name="Thang M."/>
            <person name="Chan C."/>
        </authorList>
    </citation>
    <scope>NUCLEOTIDE SEQUENCE [LARGE SCALE GENOMIC DNA]</scope>
</reference>
<organism evidence="1 2">
    <name type="scientific">Durusdinium trenchii</name>
    <dbReference type="NCBI Taxonomy" id="1381693"/>
    <lineage>
        <taxon>Eukaryota</taxon>
        <taxon>Sar</taxon>
        <taxon>Alveolata</taxon>
        <taxon>Dinophyceae</taxon>
        <taxon>Suessiales</taxon>
        <taxon>Symbiodiniaceae</taxon>
        <taxon>Durusdinium</taxon>
    </lineage>
</organism>
<evidence type="ECO:0000313" key="2">
    <source>
        <dbReference type="Proteomes" id="UP001642484"/>
    </source>
</evidence>